<keyword evidence="4" id="KW-0963">Cytoplasm</keyword>
<evidence type="ECO:0000256" key="8">
    <source>
        <dbReference type="ARBA" id="ARBA00022840"/>
    </source>
</evidence>
<evidence type="ECO:0000256" key="5">
    <source>
        <dbReference type="ARBA" id="ARBA00022694"/>
    </source>
</evidence>
<evidence type="ECO:0000256" key="9">
    <source>
        <dbReference type="ARBA" id="ARBA00022842"/>
    </source>
</evidence>
<keyword evidence="7" id="KW-0547">Nucleotide-binding</keyword>
<evidence type="ECO:0000313" key="13">
    <source>
        <dbReference type="Proteomes" id="UP001589611"/>
    </source>
</evidence>
<dbReference type="SUPFAM" id="SSF52540">
    <property type="entry name" value="P-loop containing nucleoside triphosphate hydrolases"/>
    <property type="match status" value="1"/>
</dbReference>
<gene>
    <name evidence="12" type="primary">tsaE</name>
    <name evidence="12" type="ORF">ACFFPJ_15105</name>
</gene>
<accession>A0ABV5T3E5</accession>
<reference evidence="12 13" key="1">
    <citation type="submission" date="2024-09" db="EMBL/GenBank/DDBJ databases">
        <authorList>
            <person name="Sun Q."/>
            <person name="Mori K."/>
        </authorList>
    </citation>
    <scope>NUCLEOTIDE SEQUENCE [LARGE SCALE GENOMIC DNA]</scope>
    <source>
        <strain evidence="12 13">JCM 1342</strain>
    </source>
</reference>
<evidence type="ECO:0000313" key="12">
    <source>
        <dbReference type="EMBL" id="MFB9647123.1"/>
    </source>
</evidence>
<sequence length="167" mass="17650">MSGLDPLVGRYEIASPDDMEAFGERIGRMLSPGDLVVLTGALGAGKTTLTRGIAAGLGVRGPVQSPTFVIARTHPSLVGGAPLVHVDAYRLGSALELDDLDIDVDRSVVIVEWGGGMVDGLRDEWWEIELERELGGRGADTMCGDPSRAAQELDADAPRVVTVSRRA</sequence>
<keyword evidence="13" id="KW-1185">Reference proteome</keyword>
<dbReference type="RefSeq" id="WP_344711915.1">
    <property type="nucleotide sequence ID" value="NZ_BAAAWH010000001.1"/>
</dbReference>
<evidence type="ECO:0000256" key="4">
    <source>
        <dbReference type="ARBA" id="ARBA00022490"/>
    </source>
</evidence>
<keyword evidence="9" id="KW-0460">Magnesium</keyword>
<dbReference type="Pfam" id="PF02367">
    <property type="entry name" value="TsaE"/>
    <property type="match status" value="1"/>
</dbReference>
<evidence type="ECO:0000256" key="10">
    <source>
        <dbReference type="ARBA" id="ARBA00024908"/>
    </source>
</evidence>
<dbReference type="NCBIfam" id="TIGR00150">
    <property type="entry name" value="T6A_YjeE"/>
    <property type="match status" value="1"/>
</dbReference>
<evidence type="ECO:0000256" key="3">
    <source>
        <dbReference type="ARBA" id="ARBA00019010"/>
    </source>
</evidence>
<dbReference type="PRINTS" id="PR01100">
    <property type="entry name" value="SHIKIMTKNASE"/>
</dbReference>
<comment type="function">
    <text evidence="10">Required for the formation of a threonylcarbamoyl group on adenosine at position 37 (t(6)A37) in tRNAs that read codons beginning with adenine. Is involved in the transfer of the threonylcarbamoyl moiety of threonylcarbamoyl-AMP (TC-AMP) to the N6 group of A37, together with TsaD and TsaB. TsaE seems to play an indirect role in the t(6)A biosynthesis pathway, possibly in regulating the core enzymatic function of TsaD.</text>
</comment>
<name>A0ABV5T3E5_9MICO</name>
<proteinExistence type="inferred from homology"/>
<organism evidence="12 13">
    <name type="scientific">Microbacterium terregens</name>
    <dbReference type="NCBI Taxonomy" id="69363"/>
    <lineage>
        <taxon>Bacteria</taxon>
        <taxon>Bacillati</taxon>
        <taxon>Actinomycetota</taxon>
        <taxon>Actinomycetes</taxon>
        <taxon>Micrococcales</taxon>
        <taxon>Microbacteriaceae</taxon>
        <taxon>Microbacterium</taxon>
    </lineage>
</organism>
<dbReference type="InterPro" id="IPR027417">
    <property type="entry name" value="P-loop_NTPase"/>
</dbReference>
<comment type="caution">
    <text evidence="12">The sequence shown here is derived from an EMBL/GenBank/DDBJ whole genome shotgun (WGS) entry which is preliminary data.</text>
</comment>
<evidence type="ECO:0000256" key="2">
    <source>
        <dbReference type="ARBA" id="ARBA00007599"/>
    </source>
</evidence>
<keyword evidence="5" id="KW-0819">tRNA processing</keyword>
<evidence type="ECO:0000256" key="6">
    <source>
        <dbReference type="ARBA" id="ARBA00022723"/>
    </source>
</evidence>
<evidence type="ECO:0000256" key="11">
    <source>
        <dbReference type="ARBA" id="ARBA00032441"/>
    </source>
</evidence>
<evidence type="ECO:0000256" key="1">
    <source>
        <dbReference type="ARBA" id="ARBA00004496"/>
    </source>
</evidence>
<dbReference type="Gene3D" id="3.40.50.300">
    <property type="entry name" value="P-loop containing nucleotide triphosphate hydrolases"/>
    <property type="match status" value="1"/>
</dbReference>
<dbReference type="EMBL" id="JBHMBE010000006">
    <property type="protein sequence ID" value="MFB9647123.1"/>
    <property type="molecule type" value="Genomic_DNA"/>
</dbReference>
<dbReference type="Proteomes" id="UP001589611">
    <property type="component" value="Unassembled WGS sequence"/>
</dbReference>
<protein>
    <recommendedName>
        <fullName evidence="3">tRNA threonylcarbamoyladenosine biosynthesis protein TsaE</fullName>
    </recommendedName>
    <alternativeName>
        <fullName evidence="11">t(6)A37 threonylcarbamoyladenosine biosynthesis protein TsaE</fullName>
    </alternativeName>
</protein>
<evidence type="ECO:0000256" key="7">
    <source>
        <dbReference type="ARBA" id="ARBA00022741"/>
    </source>
</evidence>
<dbReference type="PANTHER" id="PTHR33540:SF2">
    <property type="entry name" value="TRNA THREONYLCARBAMOYLADENOSINE BIOSYNTHESIS PROTEIN TSAE"/>
    <property type="match status" value="1"/>
</dbReference>
<keyword evidence="8" id="KW-0067">ATP-binding</keyword>
<keyword evidence="6" id="KW-0479">Metal-binding</keyword>
<comment type="subcellular location">
    <subcellularLocation>
        <location evidence="1">Cytoplasm</location>
    </subcellularLocation>
</comment>
<dbReference type="PANTHER" id="PTHR33540">
    <property type="entry name" value="TRNA THREONYLCARBAMOYLADENOSINE BIOSYNTHESIS PROTEIN TSAE"/>
    <property type="match status" value="1"/>
</dbReference>
<comment type="similarity">
    <text evidence="2">Belongs to the TsaE family.</text>
</comment>
<dbReference type="InterPro" id="IPR003442">
    <property type="entry name" value="T6A_TsaE"/>
</dbReference>